<evidence type="ECO:0000256" key="1">
    <source>
        <dbReference type="ARBA" id="ARBA00004651"/>
    </source>
</evidence>
<dbReference type="PANTHER" id="PTHR32024">
    <property type="entry name" value="TRK SYSTEM POTASSIUM UPTAKE PROTEIN TRKG-RELATED"/>
    <property type="match status" value="1"/>
</dbReference>
<feature type="transmembrane region" description="Helical" evidence="10">
    <location>
        <begin position="231"/>
        <end position="250"/>
    </location>
</feature>
<evidence type="ECO:0000256" key="10">
    <source>
        <dbReference type="SAM" id="Phobius"/>
    </source>
</evidence>
<accession>A0A6N8EPX9</accession>
<dbReference type="NCBIfam" id="TIGR00933">
    <property type="entry name" value="2a38"/>
    <property type="match status" value="1"/>
</dbReference>
<feature type="transmembrane region" description="Helical" evidence="10">
    <location>
        <begin position="296"/>
        <end position="328"/>
    </location>
</feature>
<name>A0A6N8EPX9_PAEMA</name>
<feature type="transmembrane region" description="Helical" evidence="10">
    <location>
        <begin position="132"/>
        <end position="153"/>
    </location>
</feature>
<dbReference type="PANTHER" id="PTHR32024:SF1">
    <property type="entry name" value="KTR SYSTEM POTASSIUM UPTAKE PROTEIN B"/>
    <property type="match status" value="1"/>
</dbReference>
<dbReference type="Pfam" id="PF02386">
    <property type="entry name" value="TrkH"/>
    <property type="match status" value="1"/>
</dbReference>
<evidence type="ECO:0000256" key="9">
    <source>
        <dbReference type="ARBA" id="ARBA00023136"/>
    </source>
</evidence>
<keyword evidence="7 10" id="KW-1133">Transmembrane helix</keyword>
<evidence type="ECO:0000313" key="12">
    <source>
        <dbReference type="Proteomes" id="UP000442469"/>
    </source>
</evidence>
<feature type="transmembrane region" description="Helical" evidence="10">
    <location>
        <begin position="376"/>
        <end position="396"/>
    </location>
</feature>
<dbReference type="EMBL" id="WNZZ01000003">
    <property type="protein sequence ID" value="MUG22009.1"/>
    <property type="molecule type" value="Genomic_DNA"/>
</dbReference>
<keyword evidence="4" id="KW-0633">Potassium transport</keyword>
<feature type="transmembrane region" description="Helical" evidence="10">
    <location>
        <begin position="408"/>
        <end position="428"/>
    </location>
</feature>
<evidence type="ECO:0000256" key="7">
    <source>
        <dbReference type="ARBA" id="ARBA00022989"/>
    </source>
</evidence>
<keyword evidence="3" id="KW-1003">Cell membrane</keyword>
<protein>
    <submittedName>
        <fullName evidence="11">Trk family potassium uptake protein</fullName>
    </submittedName>
</protein>
<keyword evidence="5 10" id="KW-0812">Transmembrane</keyword>
<feature type="transmembrane region" description="Helical" evidence="10">
    <location>
        <begin position="194"/>
        <end position="219"/>
    </location>
</feature>
<keyword evidence="9 10" id="KW-0472">Membrane</keyword>
<feature type="transmembrane region" description="Helical" evidence="10">
    <location>
        <begin position="16"/>
        <end position="34"/>
    </location>
</feature>
<gene>
    <name evidence="11" type="ORF">GNQ08_06150</name>
</gene>
<feature type="transmembrane region" description="Helical" evidence="10">
    <location>
        <begin position="77"/>
        <end position="101"/>
    </location>
</feature>
<keyword evidence="8" id="KW-0406">Ion transport</keyword>
<dbReference type="InterPro" id="IPR003445">
    <property type="entry name" value="Cat_transpt"/>
</dbReference>
<feature type="transmembrane region" description="Helical" evidence="10">
    <location>
        <begin position="46"/>
        <end position="65"/>
    </location>
</feature>
<feature type="transmembrane region" description="Helical" evidence="10">
    <location>
        <begin position="349"/>
        <end position="370"/>
    </location>
</feature>
<evidence type="ECO:0000256" key="8">
    <source>
        <dbReference type="ARBA" id="ARBA00023065"/>
    </source>
</evidence>
<dbReference type="Proteomes" id="UP000442469">
    <property type="component" value="Unassembled WGS sequence"/>
</dbReference>
<organism evidence="11 12">
    <name type="scientific">Paenibacillus macerans</name>
    <name type="common">Bacillus macerans</name>
    <dbReference type="NCBI Taxonomy" id="44252"/>
    <lineage>
        <taxon>Bacteria</taxon>
        <taxon>Bacillati</taxon>
        <taxon>Bacillota</taxon>
        <taxon>Bacilli</taxon>
        <taxon>Bacillales</taxon>
        <taxon>Paenibacillaceae</taxon>
        <taxon>Paenibacillus</taxon>
    </lineage>
</organism>
<evidence type="ECO:0000256" key="6">
    <source>
        <dbReference type="ARBA" id="ARBA00022958"/>
    </source>
</evidence>
<evidence type="ECO:0000256" key="2">
    <source>
        <dbReference type="ARBA" id="ARBA00022448"/>
    </source>
</evidence>
<evidence type="ECO:0000313" key="11">
    <source>
        <dbReference type="EMBL" id="MUG22009.1"/>
    </source>
</evidence>
<sequence length="447" mass="48577">MNELSFKKISFSPPQILVLGFALIILLGSLLLMLPISSAAGEMLPFVDALFTATSATCVTGLVVVDTGTYFSTFGQIVIMLLIQVGGLGFMTMATLFSLVLKRKISLKDRLILQEAMNQNTMEGIVRLIRKVLLYSLVIESCAALLFAIRWAFDMPLGRALYFGVFHAVSMFNNAGFDLFGEYRSLTLYVADPLVNFVAMFLIVSGGIGFIVLSDIIDFRRRRKLSLHSKVVLSMTSALIVVGALVIFIFEFTNPRTLAPLGWGGKFWAALFQSVTPRTAGANTVDIGALRQASQFFMIILMFIGASPSSTGGGIKTTTFTILVGAVISMIRGQSDLVLFRYRLAQERIFKAVTITMLALFLVVAVAMVLSTTEDASFLSILFETTSAFGTVGLSMGLTGKLTVIGKILISFTMFAGRLGLLTLAYALGPKKGKELYRHPEGKMIIG</sequence>
<evidence type="ECO:0000256" key="3">
    <source>
        <dbReference type="ARBA" id="ARBA00022475"/>
    </source>
</evidence>
<keyword evidence="2" id="KW-0813">Transport</keyword>
<dbReference type="RefSeq" id="WP_412761690.1">
    <property type="nucleotide sequence ID" value="NZ_JARTKF010000115.1"/>
</dbReference>
<keyword evidence="6" id="KW-0630">Potassium</keyword>
<comment type="subcellular location">
    <subcellularLocation>
        <location evidence="1">Cell membrane</location>
        <topology evidence="1">Multi-pass membrane protein</topology>
    </subcellularLocation>
</comment>
<dbReference type="AlphaFoldDB" id="A0A6N8EPX9"/>
<comment type="caution">
    <text evidence="11">The sequence shown here is derived from an EMBL/GenBank/DDBJ whole genome shotgun (WGS) entry which is preliminary data.</text>
</comment>
<dbReference type="GO" id="GO:0015379">
    <property type="term" value="F:potassium:chloride symporter activity"/>
    <property type="evidence" value="ECO:0007669"/>
    <property type="project" value="InterPro"/>
</dbReference>
<dbReference type="InterPro" id="IPR004772">
    <property type="entry name" value="TrkH"/>
</dbReference>
<dbReference type="GO" id="GO:0005886">
    <property type="term" value="C:plasma membrane"/>
    <property type="evidence" value="ECO:0007669"/>
    <property type="project" value="UniProtKB-SubCell"/>
</dbReference>
<reference evidence="11 12" key="1">
    <citation type="submission" date="2019-11" db="EMBL/GenBank/DDBJ databases">
        <title>Draft genome sequences of five Paenibacillus species of dairy origin.</title>
        <authorList>
            <person name="Olajide A.M."/>
            <person name="Chen S."/>
            <person name="Lapointe G."/>
        </authorList>
    </citation>
    <scope>NUCLEOTIDE SEQUENCE [LARGE SCALE GENOMIC DNA]</scope>
    <source>
        <strain evidence="11 12">3CT49</strain>
    </source>
</reference>
<evidence type="ECO:0000256" key="4">
    <source>
        <dbReference type="ARBA" id="ARBA00022538"/>
    </source>
</evidence>
<proteinExistence type="predicted"/>
<evidence type="ECO:0000256" key="5">
    <source>
        <dbReference type="ARBA" id="ARBA00022692"/>
    </source>
</evidence>